<dbReference type="EMBL" id="JAGINW010000001">
    <property type="protein sequence ID" value="MBP2330666.1"/>
    <property type="molecule type" value="Genomic_DNA"/>
</dbReference>
<gene>
    <name evidence="2" type="ORF">JOF56_011051</name>
</gene>
<feature type="transmembrane region" description="Helical" evidence="1">
    <location>
        <begin position="121"/>
        <end position="142"/>
    </location>
</feature>
<dbReference type="RefSeq" id="WP_209647293.1">
    <property type="nucleotide sequence ID" value="NZ_JAGINW010000001.1"/>
</dbReference>
<protein>
    <submittedName>
        <fullName evidence="2">Glycosyltransferase involved in cell wall biosynthesis</fullName>
    </submittedName>
</protein>
<keyword evidence="1" id="KW-1133">Transmembrane helix</keyword>
<keyword evidence="1" id="KW-0812">Transmembrane</keyword>
<accession>A0ABS4U207</accession>
<dbReference type="Gene3D" id="3.40.50.2000">
    <property type="entry name" value="Glycogen Phosphorylase B"/>
    <property type="match status" value="1"/>
</dbReference>
<keyword evidence="1" id="KW-0472">Membrane</keyword>
<dbReference type="PANTHER" id="PTHR42891">
    <property type="entry name" value="D-GLYCERO-BETA-D-MANNO-HEPTOSE-1,7-BISPHOSPHATE 7-PHOSPHATASE"/>
    <property type="match status" value="1"/>
</dbReference>
<dbReference type="Gene3D" id="3.40.50.1000">
    <property type="entry name" value="HAD superfamily/HAD-like"/>
    <property type="match status" value="1"/>
</dbReference>
<name>A0ABS4U207_9PSEU</name>
<organism evidence="2 3">
    <name type="scientific">Kibdelosporangium banguiense</name>
    <dbReference type="NCBI Taxonomy" id="1365924"/>
    <lineage>
        <taxon>Bacteria</taxon>
        <taxon>Bacillati</taxon>
        <taxon>Actinomycetota</taxon>
        <taxon>Actinomycetes</taxon>
        <taxon>Pseudonocardiales</taxon>
        <taxon>Pseudonocardiaceae</taxon>
        <taxon>Kibdelosporangium</taxon>
    </lineage>
</organism>
<keyword evidence="3" id="KW-1185">Reference proteome</keyword>
<evidence type="ECO:0000313" key="2">
    <source>
        <dbReference type="EMBL" id="MBP2330666.1"/>
    </source>
</evidence>
<reference evidence="2 3" key="1">
    <citation type="submission" date="2021-03" db="EMBL/GenBank/DDBJ databases">
        <title>Sequencing the genomes of 1000 actinobacteria strains.</title>
        <authorList>
            <person name="Klenk H.-P."/>
        </authorList>
    </citation>
    <scope>NUCLEOTIDE SEQUENCE [LARGE SCALE GENOMIC DNA]</scope>
    <source>
        <strain evidence="2 3">DSM 46670</strain>
    </source>
</reference>
<comment type="caution">
    <text evidence="2">The sequence shown here is derived from an EMBL/GenBank/DDBJ whole genome shotgun (WGS) entry which is preliminary data.</text>
</comment>
<dbReference type="NCBIfam" id="TIGR01662">
    <property type="entry name" value="HAD-SF-IIIA"/>
    <property type="match status" value="1"/>
</dbReference>
<dbReference type="InterPro" id="IPR036412">
    <property type="entry name" value="HAD-like_sf"/>
</dbReference>
<dbReference type="PANTHER" id="PTHR42891:SF1">
    <property type="entry name" value="D-GLYCERO-BETA-D-MANNO-HEPTOSE-1,7-BISPHOSPHATE 7-PHOSPHATASE"/>
    <property type="match status" value="1"/>
</dbReference>
<evidence type="ECO:0000313" key="3">
    <source>
        <dbReference type="Proteomes" id="UP001519332"/>
    </source>
</evidence>
<proteinExistence type="predicted"/>
<dbReference type="Proteomes" id="UP001519332">
    <property type="component" value="Unassembled WGS sequence"/>
</dbReference>
<dbReference type="InterPro" id="IPR004446">
    <property type="entry name" value="Heptose_bisP_phosphatase"/>
</dbReference>
<sequence>MGRQTKAVLFDRDGTLIKDVPYNGDPERVQPFPTTAQALGMVRAKGIRTGVLTNQSGVARKLITTRQVNQVNARVEQLLVAAKVPLDIFGMGLHGLDDCAGRLRPHGDLARRRVYLHTTRWTSLGLSLIAAMHLAMPVVALATTEALRAVPTDCGLVSIDVDELAGEPESARRMGKQAREYALAHYGLTQFLDDWDELMMEVSS</sequence>
<dbReference type="InterPro" id="IPR023214">
    <property type="entry name" value="HAD_sf"/>
</dbReference>
<dbReference type="SUPFAM" id="SSF56784">
    <property type="entry name" value="HAD-like"/>
    <property type="match status" value="1"/>
</dbReference>
<evidence type="ECO:0000256" key="1">
    <source>
        <dbReference type="SAM" id="Phobius"/>
    </source>
</evidence>
<dbReference type="SUPFAM" id="SSF53756">
    <property type="entry name" value="UDP-Glycosyltransferase/glycogen phosphorylase"/>
    <property type="match status" value="1"/>
</dbReference>
<dbReference type="InterPro" id="IPR006549">
    <property type="entry name" value="HAD-SF_hydro_IIIA"/>
</dbReference>